<evidence type="ECO:0000313" key="2">
    <source>
        <dbReference type="EMBL" id="MBA0695534.1"/>
    </source>
</evidence>
<proteinExistence type="predicted"/>
<gene>
    <name evidence="2" type="ORF">Goari_002154</name>
</gene>
<evidence type="ECO:0000256" key="1">
    <source>
        <dbReference type="SAM" id="Phobius"/>
    </source>
</evidence>
<organism evidence="2 3">
    <name type="scientific">Gossypium aridum</name>
    <name type="common">American cotton</name>
    <name type="synonym">Erioxylum aridum</name>
    <dbReference type="NCBI Taxonomy" id="34290"/>
    <lineage>
        <taxon>Eukaryota</taxon>
        <taxon>Viridiplantae</taxon>
        <taxon>Streptophyta</taxon>
        <taxon>Embryophyta</taxon>
        <taxon>Tracheophyta</taxon>
        <taxon>Spermatophyta</taxon>
        <taxon>Magnoliopsida</taxon>
        <taxon>eudicotyledons</taxon>
        <taxon>Gunneridae</taxon>
        <taxon>Pentapetalae</taxon>
        <taxon>rosids</taxon>
        <taxon>malvids</taxon>
        <taxon>Malvales</taxon>
        <taxon>Malvaceae</taxon>
        <taxon>Malvoideae</taxon>
        <taxon>Gossypium</taxon>
    </lineage>
</organism>
<keyword evidence="1" id="KW-1133">Transmembrane helix</keyword>
<keyword evidence="1" id="KW-0812">Transmembrane</keyword>
<dbReference type="Proteomes" id="UP000593577">
    <property type="component" value="Unassembled WGS sequence"/>
</dbReference>
<evidence type="ECO:0000313" key="3">
    <source>
        <dbReference type="Proteomes" id="UP000593577"/>
    </source>
</evidence>
<reference evidence="2 3" key="1">
    <citation type="journal article" date="2019" name="Genome Biol. Evol.">
        <title>Insights into the evolution of the New World diploid cottons (Gossypium, subgenus Houzingenia) based on genome sequencing.</title>
        <authorList>
            <person name="Grover C.E."/>
            <person name="Arick M.A. 2nd"/>
            <person name="Thrash A."/>
            <person name="Conover J.L."/>
            <person name="Sanders W.S."/>
            <person name="Peterson D.G."/>
            <person name="Frelichowski J.E."/>
            <person name="Scheffler J.A."/>
            <person name="Scheffler B.E."/>
            <person name="Wendel J.F."/>
        </authorList>
    </citation>
    <scope>NUCLEOTIDE SEQUENCE [LARGE SCALE GENOMIC DNA]</scope>
    <source>
        <strain evidence="2">185</strain>
        <tissue evidence="2">Leaf</tissue>
    </source>
</reference>
<dbReference type="PANTHER" id="PTHR36063">
    <property type="entry name" value="ARABIDOPSIS THALIANA GENOMIC DNA, CHROMOSOME 5, P1 CLONE:MOK16"/>
    <property type="match status" value="1"/>
</dbReference>
<accession>A0A7J8Y916</accession>
<protein>
    <submittedName>
        <fullName evidence="2">Uncharacterized protein</fullName>
    </submittedName>
</protein>
<sequence length="71" mass="8064">MLMKGMKYWETAYEKAPAALVISRKKPSSCPRLETIFEEGPELNSVVVEKILFFVLIPLSLSVLSYVVLCR</sequence>
<feature type="transmembrane region" description="Helical" evidence="1">
    <location>
        <begin position="51"/>
        <end position="69"/>
    </location>
</feature>
<name>A0A7J8Y916_GOSAI</name>
<keyword evidence="3" id="KW-1185">Reference proteome</keyword>
<keyword evidence="1" id="KW-0472">Membrane</keyword>
<dbReference type="EMBL" id="JABFAA010000011">
    <property type="protein sequence ID" value="MBA0695534.1"/>
    <property type="molecule type" value="Genomic_DNA"/>
</dbReference>
<dbReference type="PANTHER" id="PTHR36063:SF8">
    <property type="entry name" value="GENOME ASSEMBLY, CHROMOSOME: A06"/>
    <property type="match status" value="1"/>
</dbReference>
<comment type="caution">
    <text evidence="2">The sequence shown here is derived from an EMBL/GenBank/DDBJ whole genome shotgun (WGS) entry which is preliminary data.</text>
</comment>
<dbReference type="AlphaFoldDB" id="A0A7J8Y916"/>